<keyword evidence="3" id="KW-1185">Reference proteome</keyword>
<feature type="domain" description="Bacteriophage phiJL001 Gp84 C-terminal" evidence="1">
    <location>
        <begin position="195"/>
        <end position="277"/>
    </location>
</feature>
<comment type="caution">
    <text evidence="2">The sequence shown here is derived from an EMBL/GenBank/DDBJ whole genome shotgun (WGS) entry which is preliminary data.</text>
</comment>
<dbReference type="Pfam" id="PF09356">
    <property type="entry name" value="Phage_BR0599"/>
    <property type="match status" value="1"/>
</dbReference>
<dbReference type="EMBL" id="JABFBC010000003">
    <property type="protein sequence ID" value="NNU81914.1"/>
    <property type="molecule type" value="Genomic_DNA"/>
</dbReference>
<dbReference type="AlphaFoldDB" id="A0A849L6Z3"/>
<dbReference type="InterPro" id="IPR011928">
    <property type="entry name" value="Phage_phiJL001_Gp84"/>
</dbReference>
<dbReference type="RefSeq" id="WP_171326769.1">
    <property type="nucleotide sequence ID" value="NZ_JABFBC010000003.1"/>
</dbReference>
<dbReference type="Proteomes" id="UP000572377">
    <property type="component" value="Unassembled WGS sequence"/>
</dbReference>
<sequence length="303" mass="32606">MSGDAGLFRARQRAGLATLARCWEIARRDGLRLGFTDHDRDLAFGGLVFEAGAGLDAGALERSAGLSVDNAQAVGALRSDRVSEADVLAGRFDGAEVRLWLVDWSDPRARVEQFRGGLGEIRVVGGAFEAELRGLAERLNQPLGRAYLRGCDRVLGDARCGVDVGLPALMREAEVVQAITRGAVLIAEDAAHAPGWFRGGALEWLSGANAGLAAVVREDRGEGVLRRLVLWSEAKAEVAPGDRLRVVAGCDKRFETCRDRFANALNFRGFPHMPGEDWVMAYPRAGDVHDGGPTHWQEDGHAG</sequence>
<accession>A0A849L6Z3</accession>
<dbReference type="Pfam" id="PF09931">
    <property type="entry name" value="Phage_phiJL001_Gp84_N"/>
    <property type="match status" value="1"/>
</dbReference>
<dbReference type="InterPro" id="IPR018964">
    <property type="entry name" value="Phage_phiJL001_Gp84_C"/>
</dbReference>
<organism evidence="2 3">
    <name type="scientific">Halovulum dunhuangense</name>
    <dbReference type="NCBI Taxonomy" id="1505036"/>
    <lineage>
        <taxon>Bacteria</taxon>
        <taxon>Pseudomonadati</taxon>
        <taxon>Pseudomonadota</taxon>
        <taxon>Alphaproteobacteria</taxon>
        <taxon>Rhodobacterales</taxon>
        <taxon>Paracoccaceae</taxon>
        <taxon>Halovulum</taxon>
    </lineage>
</organism>
<evidence type="ECO:0000259" key="1">
    <source>
        <dbReference type="Pfam" id="PF09356"/>
    </source>
</evidence>
<evidence type="ECO:0000313" key="2">
    <source>
        <dbReference type="EMBL" id="NNU81914.1"/>
    </source>
</evidence>
<protein>
    <submittedName>
        <fullName evidence="2">DUF2163 domain-containing protein</fullName>
    </submittedName>
</protein>
<reference evidence="2 3" key="1">
    <citation type="submission" date="2020-05" db="EMBL/GenBank/DDBJ databases">
        <title>Gimesia benthica sp. nov., a novel planctomycete isolated from a deep-sea water sample of the Northwest Indian Ocean.</title>
        <authorList>
            <person name="Wang J."/>
            <person name="Ruan C."/>
            <person name="Song L."/>
            <person name="Zhu Y."/>
            <person name="Li A."/>
            <person name="Zheng X."/>
            <person name="Wang L."/>
            <person name="Lu Z."/>
            <person name="Huang Y."/>
            <person name="Du W."/>
            <person name="Zhou Y."/>
            <person name="Huang L."/>
            <person name="Dai X."/>
        </authorList>
    </citation>
    <scope>NUCLEOTIDE SEQUENCE [LARGE SCALE GENOMIC DNA]</scope>
    <source>
        <strain evidence="2 3">YYQ-30</strain>
    </source>
</reference>
<dbReference type="NCBIfam" id="TIGR02218">
    <property type="entry name" value="phg_TIGR02218"/>
    <property type="match status" value="1"/>
</dbReference>
<name>A0A849L6Z3_9RHOB</name>
<gene>
    <name evidence="2" type="ORF">HMH01_15865</name>
</gene>
<proteinExistence type="predicted"/>
<evidence type="ECO:0000313" key="3">
    <source>
        <dbReference type="Proteomes" id="UP000572377"/>
    </source>
</evidence>